<keyword evidence="2" id="KW-1185">Reference proteome</keyword>
<comment type="caution">
    <text evidence="1">The sequence shown here is derived from an EMBL/GenBank/DDBJ whole genome shotgun (WGS) entry which is preliminary data.</text>
</comment>
<dbReference type="SUPFAM" id="SSF50494">
    <property type="entry name" value="Trypsin-like serine proteases"/>
    <property type="match status" value="1"/>
</dbReference>
<evidence type="ECO:0000313" key="1">
    <source>
        <dbReference type="EMBL" id="MCQ8118477.1"/>
    </source>
</evidence>
<protein>
    <recommendedName>
        <fullName evidence="3">Serine protease</fullName>
    </recommendedName>
</protein>
<dbReference type="RefSeq" id="WP_256607497.1">
    <property type="nucleotide sequence ID" value="NZ_JANIBL010000042.1"/>
</dbReference>
<proteinExistence type="predicted"/>
<evidence type="ECO:0008006" key="3">
    <source>
        <dbReference type="Google" id="ProtNLM"/>
    </source>
</evidence>
<dbReference type="InterPro" id="IPR009003">
    <property type="entry name" value="Peptidase_S1_PA"/>
</dbReference>
<gene>
    <name evidence="1" type="ORF">NP589_13655</name>
</gene>
<dbReference type="Proteomes" id="UP001524570">
    <property type="component" value="Unassembled WGS sequence"/>
</dbReference>
<dbReference type="EMBL" id="JANIBL010000042">
    <property type="protein sequence ID" value="MCQ8118477.1"/>
    <property type="molecule type" value="Genomic_DNA"/>
</dbReference>
<organism evidence="1 2">
    <name type="scientific">Methylomonas rosea</name>
    <dbReference type="NCBI Taxonomy" id="2952227"/>
    <lineage>
        <taxon>Bacteria</taxon>
        <taxon>Pseudomonadati</taxon>
        <taxon>Pseudomonadota</taxon>
        <taxon>Gammaproteobacteria</taxon>
        <taxon>Methylococcales</taxon>
        <taxon>Methylococcaceae</taxon>
        <taxon>Methylomonas</taxon>
    </lineage>
</organism>
<accession>A0ABT1TUL8</accession>
<name>A0ABT1TUL8_9GAMM</name>
<evidence type="ECO:0000313" key="2">
    <source>
        <dbReference type="Proteomes" id="UP001524570"/>
    </source>
</evidence>
<sequence length="241" mass="26290">MEPTPDLKRLRYCARPMVFETGVPETPLSVAGTAFIVAFRNNLLVLTAKHVVGEWPTNKLRLIVSEAGDCVTFTDRWNIRVEDEEENGDQNDLVIFQADIANVSVAAREENHVINLTPPDNSDWYGTRNNALFFLFGYPKLATGVDYELSKVISSQYLLHGAYIGDSLSFGCYKLAVQNPLKLTSFDGLSGSPVFSLFTGSANAAQPTFCGIAIRGTASSGKVHILGSQTIFAALDETFVA</sequence>
<reference evidence="1 2" key="1">
    <citation type="submission" date="2022-07" db="EMBL/GenBank/DDBJ databases">
        <title>Methylomonas rivi sp. nov., Methylomonas rosea sp. nov., Methylomonas aureus sp. nov. and Methylomonas subterranea sp. nov., four novel methanotrophs isolated from a freshwater creek and the deep terrestrial subsurface.</title>
        <authorList>
            <person name="Abin C."/>
            <person name="Sankaranarayanan K."/>
            <person name="Garner C."/>
            <person name="Sindelar R."/>
            <person name="Kotary K."/>
            <person name="Garner R."/>
            <person name="Barclay S."/>
            <person name="Lawson P."/>
            <person name="Krumholz L."/>
        </authorList>
    </citation>
    <scope>NUCLEOTIDE SEQUENCE [LARGE SCALE GENOMIC DNA]</scope>
    <source>
        <strain evidence="1 2">WSC-7</strain>
    </source>
</reference>